<reference evidence="2 3" key="1">
    <citation type="journal article" date="2016" name="Mol. Biol. Evol.">
        <title>Comparative Genomics of Early-Diverging Mushroom-Forming Fungi Provides Insights into the Origins of Lignocellulose Decay Capabilities.</title>
        <authorList>
            <person name="Nagy L.G."/>
            <person name="Riley R."/>
            <person name="Tritt A."/>
            <person name="Adam C."/>
            <person name="Daum C."/>
            <person name="Floudas D."/>
            <person name="Sun H."/>
            <person name="Yadav J.S."/>
            <person name="Pangilinan J."/>
            <person name="Larsson K.H."/>
            <person name="Matsuura K."/>
            <person name="Barry K."/>
            <person name="Labutti K."/>
            <person name="Kuo R."/>
            <person name="Ohm R.A."/>
            <person name="Bhattacharya S.S."/>
            <person name="Shirouzu T."/>
            <person name="Yoshinaga Y."/>
            <person name="Martin F.M."/>
            <person name="Grigoriev I.V."/>
            <person name="Hibbett D.S."/>
        </authorList>
    </citation>
    <scope>NUCLEOTIDE SEQUENCE [LARGE SCALE GENOMIC DNA]</scope>
    <source>
        <strain evidence="2 3">HHB10207 ss-3</strain>
    </source>
</reference>
<name>A0A166I1Z3_9AGAM</name>
<evidence type="ECO:0000313" key="2">
    <source>
        <dbReference type="EMBL" id="KZT43308.1"/>
    </source>
</evidence>
<keyword evidence="3" id="KW-1185">Reference proteome</keyword>
<feature type="region of interest" description="Disordered" evidence="1">
    <location>
        <begin position="1"/>
        <end position="21"/>
    </location>
</feature>
<evidence type="ECO:0000256" key="1">
    <source>
        <dbReference type="SAM" id="MobiDB-lite"/>
    </source>
</evidence>
<dbReference type="EMBL" id="KV428008">
    <property type="protein sequence ID" value="KZT43308.1"/>
    <property type="molecule type" value="Genomic_DNA"/>
</dbReference>
<protein>
    <submittedName>
        <fullName evidence="2">Uncharacterized protein</fullName>
    </submittedName>
</protein>
<proteinExistence type="predicted"/>
<gene>
    <name evidence="2" type="ORF">SISSUDRAFT_684915</name>
</gene>
<evidence type="ECO:0000313" key="3">
    <source>
        <dbReference type="Proteomes" id="UP000076798"/>
    </source>
</evidence>
<accession>A0A166I1Z3</accession>
<organism evidence="2 3">
    <name type="scientific">Sistotremastrum suecicum HHB10207 ss-3</name>
    <dbReference type="NCBI Taxonomy" id="1314776"/>
    <lineage>
        <taxon>Eukaryota</taxon>
        <taxon>Fungi</taxon>
        <taxon>Dikarya</taxon>
        <taxon>Basidiomycota</taxon>
        <taxon>Agaricomycotina</taxon>
        <taxon>Agaricomycetes</taxon>
        <taxon>Sistotremastrales</taxon>
        <taxon>Sistotremastraceae</taxon>
        <taxon>Sistotremastrum</taxon>
    </lineage>
</organism>
<dbReference type="AlphaFoldDB" id="A0A166I1Z3"/>
<sequence length="153" mass="17474">MLALCPCRGRRSSTRMKTPGADRPAPFFQLHSSSPFPASFLGDWRSEMGAINDRQGQRYSPSSDSRRCRIRVDIRIPPNSFLVTNDPVTRPHPHALRSSTRLTSRSACVPQLSSRAPTMSSFVPPPACHQWHDPLRFRFQLFDFPFFFPVLRC</sequence>
<dbReference type="Proteomes" id="UP000076798">
    <property type="component" value="Unassembled WGS sequence"/>
</dbReference>